<dbReference type="Gene3D" id="2.20.70.10">
    <property type="match status" value="1"/>
</dbReference>
<dbReference type="SMART" id="SM00456">
    <property type="entry name" value="WW"/>
    <property type="match status" value="2"/>
</dbReference>
<evidence type="ECO:0000313" key="4">
    <source>
        <dbReference type="Proteomes" id="UP001189429"/>
    </source>
</evidence>
<dbReference type="InterPro" id="IPR036020">
    <property type="entry name" value="WW_dom_sf"/>
</dbReference>
<name>A0ABN9TCQ8_9DINO</name>
<protein>
    <recommendedName>
        <fullName evidence="2">WW domain-containing protein</fullName>
    </recommendedName>
</protein>
<dbReference type="Proteomes" id="UP001189429">
    <property type="component" value="Unassembled WGS sequence"/>
</dbReference>
<feature type="compositionally biased region" description="Low complexity" evidence="1">
    <location>
        <begin position="141"/>
        <end position="153"/>
    </location>
</feature>
<feature type="compositionally biased region" description="Low complexity" evidence="1">
    <location>
        <begin position="14"/>
        <end position="24"/>
    </location>
</feature>
<keyword evidence="4" id="KW-1185">Reference proteome</keyword>
<sequence>PSQGPRGGWGGGPRPSRGRWTGRAGARRWRPPRGGRAPVPPHQRRRAGPLALPAGPPGGTSPGSSTGAPRSWADAASLLAARAALRSASGRRGRAFRRAAPAGAGSGRPADPEPPWYLAEHAESPGTWYYYNSQTGETSWEPPAAAPAVAAAPPAEPPWPWVLEEHPEQPGTYFYRNGETGEASWELPEVPDGVSQAAEAVETAEATESSQQTAKSPRRKRARPATATEATAEAMETAEATESSQQTAKSPRRKRARPATATEATAEVSELCNFFTSEMQFSTEEAQDAARRCSEFGAPPIQAMEATLAFLKEELQPGGYLPWADVARRDPRLFATTVEELRPTLDWLEEFLWNQDWAVGGGRQALSDAIQHRPELLYRGVGSLEDTVAWLEQHGLDDEAVREYVAGPTAVPYPAESFPWIELFQVGASGLEAAAAWAEAEMNWTRDEVGRALCREPLFLLTAATAAGTAGGLPRPGYPLPVPRETWLETHLKQA</sequence>
<comment type="caution">
    <text evidence="3">The sequence shown here is derived from an EMBL/GenBank/DDBJ whole genome shotgun (WGS) entry which is preliminary data.</text>
</comment>
<feature type="region of interest" description="Disordered" evidence="1">
    <location>
        <begin position="85"/>
        <end position="263"/>
    </location>
</feature>
<feature type="domain" description="WW" evidence="2">
    <location>
        <begin position="153"/>
        <end position="190"/>
    </location>
</feature>
<dbReference type="SUPFAM" id="SSF51045">
    <property type="entry name" value="WW domain"/>
    <property type="match status" value="1"/>
</dbReference>
<dbReference type="InterPro" id="IPR001202">
    <property type="entry name" value="WW_dom"/>
</dbReference>
<dbReference type="PROSITE" id="PS50020">
    <property type="entry name" value="WW_DOMAIN_2"/>
    <property type="match status" value="2"/>
</dbReference>
<reference evidence="3" key="1">
    <citation type="submission" date="2023-10" db="EMBL/GenBank/DDBJ databases">
        <authorList>
            <person name="Chen Y."/>
            <person name="Shah S."/>
            <person name="Dougan E. K."/>
            <person name="Thang M."/>
            <person name="Chan C."/>
        </authorList>
    </citation>
    <scope>NUCLEOTIDE SEQUENCE [LARGE SCALE GENOMIC DNA]</scope>
</reference>
<evidence type="ECO:0000259" key="2">
    <source>
        <dbReference type="PROSITE" id="PS50020"/>
    </source>
</evidence>
<dbReference type="InterPro" id="IPR038538">
    <property type="entry name" value="MTERF_sf"/>
</dbReference>
<feature type="compositionally biased region" description="Low complexity" evidence="1">
    <location>
        <begin position="62"/>
        <end position="71"/>
    </location>
</feature>
<feature type="compositionally biased region" description="Low complexity" evidence="1">
    <location>
        <begin position="225"/>
        <end position="242"/>
    </location>
</feature>
<feature type="non-terminal residue" evidence="3">
    <location>
        <position position="495"/>
    </location>
</feature>
<gene>
    <name evidence="3" type="ORF">PCOR1329_LOCUS37844</name>
</gene>
<accession>A0ABN9TCQ8</accession>
<feature type="compositionally biased region" description="Low complexity" evidence="1">
    <location>
        <begin position="98"/>
        <end position="109"/>
    </location>
</feature>
<feature type="compositionally biased region" description="Gly residues" evidence="1">
    <location>
        <begin position="1"/>
        <end position="13"/>
    </location>
</feature>
<proteinExistence type="predicted"/>
<evidence type="ECO:0000256" key="1">
    <source>
        <dbReference type="SAM" id="MobiDB-lite"/>
    </source>
</evidence>
<evidence type="ECO:0000313" key="3">
    <source>
        <dbReference type="EMBL" id="CAK0843522.1"/>
    </source>
</evidence>
<feature type="compositionally biased region" description="Low complexity" evidence="1">
    <location>
        <begin position="194"/>
        <end position="211"/>
    </location>
</feature>
<feature type="domain" description="WW" evidence="2">
    <location>
        <begin position="110"/>
        <end position="145"/>
    </location>
</feature>
<dbReference type="Gene3D" id="1.25.70.10">
    <property type="entry name" value="Transcription termination factor 3, mitochondrial"/>
    <property type="match status" value="1"/>
</dbReference>
<feature type="region of interest" description="Disordered" evidence="1">
    <location>
        <begin position="1"/>
        <end position="71"/>
    </location>
</feature>
<dbReference type="EMBL" id="CAUYUJ010014584">
    <property type="protein sequence ID" value="CAK0843522.1"/>
    <property type="molecule type" value="Genomic_DNA"/>
</dbReference>
<feature type="non-terminal residue" evidence="3">
    <location>
        <position position="1"/>
    </location>
</feature>
<organism evidence="3 4">
    <name type="scientific">Prorocentrum cordatum</name>
    <dbReference type="NCBI Taxonomy" id="2364126"/>
    <lineage>
        <taxon>Eukaryota</taxon>
        <taxon>Sar</taxon>
        <taxon>Alveolata</taxon>
        <taxon>Dinophyceae</taxon>
        <taxon>Prorocentrales</taxon>
        <taxon>Prorocentraceae</taxon>
        <taxon>Prorocentrum</taxon>
    </lineage>
</organism>